<comment type="caution">
    <text evidence="1">The sequence shown here is derived from an EMBL/GenBank/DDBJ whole genome shotgun (WGS) entry which is preliminary data.</text>
</comment>
<proteinExistence type="predicted"/>
<organism evidence="1 2">
    <name type="scientific">Neophaeococcomyces mojaviensis</name>
    <dbReference type="NCBI Taxonomy" id="3383035"/>
    <lineage>
        <taxon>Eukaryota</taxon>
        <taxon>Fungi</taxon>
        <taxon>Dikarya</taxon>
        <taxon>Ascomycota</taxon>
        <taxon>Pezizomycotina</taxon>
        <taxon>Eurotiomycetes</taxon>
        <taxon>Chaetothyriomycetidae</taxon>
        <taxon>Chaetothyriales</taxon>
        <taxon>Chaetothyriales incertae sedis</taxon>
        <taxon>Neophaeococcomyces</taxon>
    </lineage>
</organism>
<reference evidence="1" key="1">
    <citation type="submission" date="2022-10" db="EMBL/GenBank/DDBJ databases">
        <title>Culturing micro-colonial fungi from biological soil crusts in the Mojave desert and describing Neophaeococcomyces mojavensis, and introducing the new genera and species Taxawa tesnikishii.</title>
        <authorList>
            <person name="Kurbessoian T."/>
            <person name="Stajich J.E."/>
        </authorList>
    </citation>
    <scope>NUCLEOTIDE SEQUENCE</scope>
    <source>
        <strain evidence="1">JES_112</strain>
    </source>
</reference>
<accession>A0ACC3ACD4</accession>
<evidence type="ECO:0000313" key="1">
    <source>
        <dbReference type="EMBL" id="KAJ9659520.1"/>
    </source>
</evidence>
<name>A0ACC3ACD4_9EURO</name>
<keyword evidence="2" id="KW-1185">Reference proteome</keyword>
<dbReference type="Proteomes" id="UP001172386">
    <property type="component" value="Unassembled WGS sequence"/>
</dbReference>
<protein>
    <submittedName>
        <fullName evidence="1">Uncharacterized protein</fullName>
    </submittedName>
</protein>
<evidence type="ECO:0000313" key="2">
    <source>
        <dbReference type="Proteomes" id="UP001172386"/>
    </source>
</evidence>
<sequence length="261" mass="28454">MPAQNLIAFPATGKEARAARARATAACMVFNSFAFADSLRDRYIAYLKILDREPDENTFHLSDTEILELFPMVKSPFTVNYGIKLSIGASAFIDHGCIISDNPVYPVTIGERTMISTSVQIHSVSYSSHLKECGTEQGVSLCGEVKIGNDVLIGGGAIITPGVTIGDGAMVGAGSVVMEDVPPRHVAVGNPAKVIRKTRPEVKGVKELRYDAKGFVLKETAERRVVEEEEVIKLRADLDQLQKDYAELLMEVKKLKEKVEG</sequence>
<dbReference type="EMBL" id="JAPDRQ010000039">
    <property type="protein sequence ID" value="KAJ9659520.1"/>
    <property type="molecule type" value="Genomic_DNA"/>
</dbReference>
<gene>
    <name evidence="1" type="ORF">H2198_003095</name>
</gene>